<reference evidence="1 2" key="1">
    <citation type="submission" date="2022-12" db="EMBL/GenBank/DDBJ databases">
        <title>Chromosome-level genome of Tegillarca granosa.</title>
        <authorList>
            <person name="Kim J."/>
        </authorList>
    </citation>
    <scope>NUCLEOTIDE SEQUENCE [LARGE SCALE GENOMIC DNA]</scope>
    <source>
        <strain evidence="1">Teg-2019</strain>
        <tissue evidence="1">Adductor muscle</tissue>
    </source>
</reference>
<gene>
    <name evidence="1" type="ORF">KUTeg_003986</name>
</gene>
<comment type="caution">
    <text evidence="1">The sequence shown here is derived from an EMBL/GenBank/DDBJ whole genome shotgun (WGS) entry which is preliminary data.</text>
</comment>
<evidence type="ECO:0000313" key="1">
    <source>
        <dbReference type="EMBL" id="KAJ8318895.1"/>
    </source>
</evidence>
<proteinExistence type="predicted"/>
<accession>A0ABQ9FRI6</accession>
<keyword evidence="2" id="KW-1185">Reference proteome</keyword>
<dbReference type="Proteomes" id="UP001217089">
    <property type="component" value="Unassembled WGS sequence"/>
</dbReference>
<name>A0ABQ9FRI6_TEGGR</name>
<organism evidence="1 2">
    <name type="scientific">Tegillarca granosa</name>
    <name type="common">Malaysian cockle</name>
    <name type="synonym">Anadara granosa</name>
    <dbReference type="NCBI Taxonomy" id="220873"/>
    <lineage>
        <taxon>Eukaryota</taxon>
        <taxon>Metazoa</taxon>
        <taxon>Spiralia</taxon>
        <taxon>Lophotrochozoa</taxon>
        <taxon>Mollusca</taxon>
        <taxon>Bivalvia</taxon>
        <taxon>Autobranchia</taxon>
        <taxon>Pteriomorphia</taxon>
        <taxon>Arcoida</taxon>
        <taxon>Arcoidea</taxon>
        <taxon>Arcidae</taxon>
        <taxon>Tegillarca</taxon>
    </lineage>
</organism>
<dbReference type="EMBL" id="JARBDR010000214">
    <property type="protein sequence ID" value="KAJ8318895.1"/>
    <property type="molecule type" value="Genomic_DNA"/>
</dbReference>
<sequence length="96" mass="11139">MLNLETRYMRDNLLFSGLIRSFKTNGDGQEYEDTEAATLREFLEKEMVISEQILFERVHSIGRVRYGKPPLIVAKLSAYKDRVRKTAATKLRGKDN</sequence>
<evidence type="ECO:0000313" key="2">
    <source>
        <dbReference type="Proteomes" id="UP001217089"/>
    </source>
</evidence>
<protein>
    <submittedName>
        <fullName evidence="1">Uncharacterized protein</fullName>
    </submittedName>
</protein>